<dbReference type="Pfam" id="PF20567">
    <property type="entry name" value="DUF6776"/>
    <property type="match status" value="1"/>
</dbReference>
<feature type="coiled-coil region" evidence="1">
    <location>
        <begin position="151"/>
        <end position="213"/>
    </location>
</feature>
<feature type="region of interest" description="Disordered" evidence="2">
    <location>
        <begin position="1"/>
        <end position="32"/>
    </location>
</feature>
<sequence length="336" mass="37778">MGVPWVGSAPARHRHEGRQPSNSKSINKLGVGTKTAAQAIKADYPRHWPKDQPRDRPNQQLTQQFKLTSEQVCNKGMGQVKVRRIRRPHIIDTRPTGRLGLALILVAIAFASWAYLLLDLTGEQSPETSGSPETSERETRPPSDQADATELQELEQRRLALAQNNAELEQRLRTLSQYQQTESNAEREAQETIRQLQSENAKLRSQIAFLSQLFGGDDGPIEISDLALSSAGENRVRYWFKIARTKAEKNMITGQARVQLRGQMAEGERYFSLSELTADGRDGHRLGFRHFQEIDGTLTLPPGFEPEELLVIVVPDDTTMGGARRQFEWKLGEDAD</sequence>
<feature type="region of interest" description="Disordered" evidence="2">
    <location>
        <begin position="123"/>
        <end position="148"/>
    </location>
</feature>
<dbReference type="InterPro" id="IPR046703">
    <property type="entry name" value="DUF6776"/>
</dbReference>
<reference evidence="4 5" key="1">
    <citation type="journal article" date="2023" name="Microorganisms">
        <title>Thiorhodovibrio frisius and Trv. litoralis spp. nov., Two Novel Members from a Clade of Fastidious Purple Sulfur Bacteria That Exhibit Unique Red-Shifted Light-Harvesting Capabilities.</title>
        <authorList>
            <person name="Methner A."/>
            <person name="Kuzyk S.B."/>
            <person name="Petersen J."/>
            <person name="Bauer S."/>
            <person name="Brinkmann H."/>
            <person name="Sichau K."/>
            <person name="Wanner G."/>
            <person name="Wolf J."/>
            <person name="Neumann-Schaal M."/>
            <person name="Henke P."/>
            <person name="Tank M."/>
            <person name="Sproer C."/>
            <person name="Bunk B."/>
            <person name="Overmann J."/>
        </authorList>
    </citation>
    <scope>NUCLEOTIDE SEQUENCE [LARGE SCALE GENOMIC DNA]</scope>
    <source>
        <strain evidence="4 5">DSM 6702</strain>
    </source>
</reference>
<name>A0ABZ0S786_9GAMM</name>
<evidence type="ECO:0000256" key="1">
    <source>
        <dbReference type="SAM" id="Coils"/>
    </source>
</evidence>
<keyword evidence="3" id="KW-1133">Transmembrane helix</keyword>
<evidence type="ECO:0000256" key="2">
    <source>
        <dbReference type="SAM" id="MobiDB-lite"/>
    </source>
</evidence>
<feature type="compositionally biased region" description="Low complexity" evidence="2">
    <location>
        <begin position="123"/>
        <end position="133"/>
    </location>
</feature>
<organism evidence="4 5">
    <name type="scientific">Thiorhodovibrio winogradskyi</name>
    <dbReference type="NCBI Taxonomy" id="77007"/>
    <lineage>
        <taxon>Bacteria</taxon>
        <taxon>Pseudomonadati</taxon>
        <taxon>Pseudomonadota</taxon>
        <taxon>Gammaproteobacteria</taxon>
        <taxon>Chromatiales</taxon>
        <taxon>Chromatiaceae</taxon>
        <taxon>Thiorhodovibrio</taxon>
    </lineage>
</organism>
<dbReference type="Proteomes" id="UP001432180">
    <property type="component" value="Chromosome"/>
</dbReference>
<evidence type="ECO:0000256" key="3">
    <source>
        <dbReference type="SAM" id="Phobius"/>
    </source>
</evidence>
<keyword evidence="5" id="KW-1185">Reference proteome</keyword>
<keyword evidence="3" id="KW-0472">Membrane</keyword>
<keyword evidence="1" id="KW-0175">Coiled coil</keyword>
<proteinExistence type="predicted"/>
<dbReference type="EMBL" id="CP121472">
    <property type="protein sequence ID" value="WPL16374.1"/>
    <property type="molecule type" value="Genomic_DNA"/>
</dbReference>
<evidence type="ECO:0000313" key="4">
    <source>
        <dbReference type="EMBL" id="WPL16374.1"/>
    </source>
</evidence>
<protein>
    <submittedName>
        <fullName evidence="4">Uncharacterized protein</fullName>
    </submittedName>
</protein>
<feature type="transmembrane region" description="Helical" evidence="3">
    <location>
        <begin position="99"/>
        <end position="118"/>
    </location>
</feature>
<evidence type="ECO:0000313" key="5">
    <source>
        <dbReference type="Proteomes" id="UP001432180"/>
    </source>
</evidence>
<accession>A0ABZ0S786</accession>
<gene>
    <name evidence="4" type="ORF">Thiowin_01328</name>
</gene>
<keyword evidence="3" id="KW-0812">Transmembrane</keyword>